<dbReference type="InParanoid" id="A0A0C3F1B5"/>
<name>A0A0C3F1B5_PILCF</name>
<dbReference type="InterPro" id="IPR043129">
    <property type="entry name" value="ATPase_NBD"/>
</dbReference>
<evidence type="ECO:0000313" key="6">
    <source>
        <dbReference type="Proteomes" id="UP000054166"/>
    </source>
</evidence>
<reference evidence="5 6" key="1">
    <citation type="submission" date="2014-04" db="EMBL/GenBank/DDBJ databases">
        <authorList>
            <consortium name="DOE Joint Genome Institute"/>
            <person name="Kuo A."/>
            <person name="Tarkka M."/>
            <person name="Buscot F."/>
            <person name="Kohler A."/>
            <person name="Nagy L.G."/>
            <person name="Floudas D."/>
            <person name="Copeland A."/>
            <person name="Barry K.W."/>
            <person name="Cichocki N."/>
            <person name="Veneault-Fourrey C."/>
            <person name="LaButti K."/>
            <person name="Lindquist E.A."/>
            <person name="Lipzen A."/>
            <person name="Lundell T."/>
            <person name="Morin E."/>
            <person name="Murat C."/>
            <person name="Sun H."/>
            <person name="Tunlid A."/>
            <person name="Henrissat B."/>
            <person name="Grigoriev I.V."/>
            <person name="Hibbett D.S."/>
            <person name="Martin F."/>
            <person name="Nordberg H.P."/>
            <person name="Cantor M.N."/>
            <person name="Hua S.X."/>
        </authorList>
    </citation>
    <scope>NUCLEOTIDE SEQUENCE [LARGE SCALE GENOMIC DNA]</scope>
    <source>
        <strain evidence="5 6">F 1598</strain>
    </source>
</reference>
<evidence type="ECO:0000256" key="4">
    <source>
        <dbReference type="SAM" id="MobiDB-lite"/>
    </source>
</evidence>
<keyword evidence="3" id="KW-0418">Kinase</keyword>
<dbReference type="Proteomes" id="UP000054166">
    <property type="component" value="Unassembled WGS sequence"/>
</dbReference>
<feature type="region of interest" description="Disordered" evidence="4">
    <location>
        <begin position="464"/>
        <end position="486"/>
    </location>
</feature>
<reference evidence="6" key="2">
    <citation type="submission" date="2015-01" db="EMBL/GenBank/DDBJ databases">
        <title>Evolutionary Origins and Diversification of the Mycorrhizal Mutualists.</title>
        <authorList>
            <consortium name="DOE Joint Genome Institute"/>
            <consortium name="Mycorrhizal Genomics Consortium"/>
            <person name="Kohler A."/>
            <person name="Kuo A."/>
            <person name="Nagy L.G."/>
            <person name="Floudas D."/>
            <person name="Copeland A."/>
            <person name="Barry K.W."/>
            <person name="Cichocki N."/>
            <person name="Veneault-Fourrey C."/>
            <person name="LaButti K."/>
            <person name="Lindquist E.A."/>
            <person name="Lipzen A."/>
            <person name="Lundell T."/>
            <person name="Morin E."/>
            <person name="Murat C."/>
            <person name="Riley R."/>
            <person name="Ohm R."/>
            <person name="Sun H."/>
            <person name="Tunlid A."/>
            <person name="Henrissat B."/>
            <person name="Grigoriev I.V."/>
            <person name="Hibbett D.S."/>
            <person name="Martin F."/>
        </authorList>
    </citation>
    <scope>NUCLEOTIDE SEQUENCE [LARGE SCALE GENOMIC DNA]</scope>
    <source>
        <strain evidence="6">F 1598</strain>
    </source>
</reference>
<feature type="compositionally biased region" description="Gly residues" evidence="4">
    <location>
        <begin position="621"/>
        <end position="633"/>
    </location>
</feature>
<evidence type="ECO:0000256" key="2">
    <source>
        <dbReference type="ARBA" id="ARBA00022679"/>
    </source>
</evidence>
<dbReference type="GO" id="GO:0005829">
    <property type="term" value="C:cytosol"/>
    <property type="evidence" value="ECO:0007669"/>
    <property type="project" value="TreeGrafter"/>
</dbReference>
<dbReference type="SUPFAM" id="SSF53067">
    <property type="entry name" value="Actin-like ATPase domain"/>
    <property type="match status" value="1"/>
</dbReference>
<organism evidence="5 6">
    <name type="scientific">Piloderma croceum (strain F 1598)</name>
    <dbReference type="NCBI Taxonomy" id="765440"/>
    <lineage>
        <taxon>Eukaryota</taxon>
        <taxon>Fungi</taxon>
        <taxon>Dikarya</taxon>
        <taxon>Basidiomycota</taxon>
        <taxon>Agaricomycotina</taxon>
        <taxon>Agaricomycetes</taxon>
        <taxon>Agaricomycetidae</taxon>
        <taxon>Atheliales</taxon>
        <taxon>Atheliaceae</taxon>
        <taxon>Piloderma</taxon>
    </lineage>
</organism>
<protein>
    <recommendedName>
        <fullName evidence="7">Actin-like ATPase domain-containing protein</fullName>
    </recommendedName>
</protein>
<feature type="compositionally biased region" description="Polar residues" evidence="4">
    <location>
        <begin position="722"/>
        <end position="732"/>
    </location>
</feature>
<dbReference type="PANTHER" id="PTHR10196:SF57">
    <property type="entry name" value="XYLULOSE KINASE"/>
    <property type="match status" value="1"/>
</dbReference>
<comment type="similarity">
    <text evidence="1">Belongs to the FGGY kinase family.</text>
</comment>
<dbReference type="OrthoDB" id="1728974at2759"/>
<evidence type="ECO:0008006" key="7">
    <source>
        <dbReference type="Google" id="ProtNLM"/>
    </source>
</evidence>
<evidence type="ECO:0000256" key="3">
    <source>
        <dbReference type="ARBA" id="ARBA00022777"/>
    </source>
</evidence>
<gene>
    <name evidence="5" type="ORF">PILCRDRAFT_90536</name>
</gene>
<feature type="compositionally biased region" description="Acidic residues" evidence="4">
    <location>
        <begin position="656"/>
        <end position="665"/>
    </location>
</feature>
<sequence>MPSVSKNGPALFLGLELATDQLRASIVDESLELVGVECVDFDSELSEYQTQGGIFTTPGDAYTTPVDMWVKALDLLLEKLQKNYELTRVKAIGGAAQHALVWWKSTPIPSFPALDPRLPLHAQLPPNTFSLPNTPIAQDTSAHTHALALEALLGGPDLMASRVGICAHASLLAAQLLRVREAWPVDVWNKTSKIQVASSFLGSLVCGKWVGMGESEAAATGMWVHGGGAQEGYWDEGVMDIVGGSREEGRKVRAWLGEVDLYGGKRVGCVSRYLVDRYGFDPDTMVSQFTSDYLSTYLSLCPSPADAVLSFGPMDVMLTPAQHYLPTRLYSLFPHPAQDSNEKRKYIAMLTSRYNLARNADVPRALVRDMYTKSWSAFDRLVAIVPPGGSIGLDDKLFSFWLLQGDSFPFSHVKGIFRFETGIKVNEFRDLRANPRCLLESQVISLRVRWSRMIATGLLGSGSSRGRGNVAQTPPPQNLPGRSSSVMSSLGLPFDPYDYTPLPARVLATGAATNFPSVANLVGDVFNAPVFVPTTQVDSAQVVPHRNAPASGFPGRAALGGAYIARWVWGKERGSSPGGSGAGRGLGGFEDEMRRLLGKRWVATGALPLRTNVNGASPAVGGSGSTGGGGSGANSGASTPYGHGPSRSGLGSTVFVEEDEDEVEEMEKNGSGNGVVSPNAGGGFGFGEIGDNALRMRTQTSSTVDSGTSGSSSLALGGGSTAFTTPDMNTGLGSPDPNAGGPPTPTTTTTALTPVTAMPTADIEAQIGLAKVAEPDVDAFMTYAAIVPEYCRLESMLVKSLV</sequence>
<feature type="compositionally biased region" description="Low complexity" evidence="4">
    <location>
        <begin position="699"/>
        <end position="715"/>
    </location>
</feature>
<feature type="region of interest" description="Disordered" evidence="4">
    <location>
        <begin position="699"/>
        <end position="750"/>
    </location>
</feature>
<dbReference type="HOGENOM" id="CLU_016149_6_0_1"/>
<keyword evidence="2" id="KW-0808">Transferase</keyword>
<dbReference type="STRING" id="765440.A0A0C3F1B5"/>
<dbReference type="GO" id="GO:0005997">
    <property type="term" value="P:xylulose metabolic process"/>
    <property type="evidence" value="ECO:0007669"/>
    <property type="project" value="TreeGrafter"/>
</dbReference>
<dbReference type="PANTHER" id="PTHR10196">
    <property type="entry name" value="SUGAR KINASE"/>
    <property type="match status" value="1"/>
</dbReference>
<evidence type="ECO:0000313" key="5">
    <source>
        <dbReference type="EMBL" id="KIM78580.1"/>
    </source>
</evidence>
<dbReference type="EMBL" id="KN833015">
    <property type="protein sequence ID" value="KIM78580.1"/>
    <property type="molecule type" value="Genomic_DNA"/>
</dbReference>
<keyword evidence="6" id="KW-1185">Reference proteome</keyword>
<dbReference type="Gene3D" id="3.30.420.40">
    <property type="match status" value="2"/>
</dbReference>
<feature type="region of interest" description="Disordered" evidence="4">
    <location>
        <begin position="612"/>
        <end position="682"/>
    </location>
</feature>
<proteinExistence type="inferred from homology"/>
<accession>A0A0C3F1B5</accession>
<evidence type="ECO:0000256" key="1">
    <source>
        <dbReference type="ARBA" id="ARBA00009156"/>
    </source>
</evidence>
<dbReference type="GO" id="GO:0004856">
    <property type="term" value="F:D-xylulokinase activity"/>
    <property type="evidence" value="ECO:0007669"/>
    <property type="project" value="TreeGrafter"/>
</dbReference>
<dbReference type="AlphaFoldDB" id="A0A0C3F1B5"/>